<feature type="transmembrane region" description="Helical" evidence="1">
    <location>
        <begin position="32"/>
        <end position="50"/>
    </location>
</feature>
<name>A0A072TG32_MEDTR</name>
<organism evidence="3 5">
    <name type="scientific">Medicago truncatula</name>
    <name type="common">Barrel medic</name>
    <name type="synonym">Medicago tribuloides</name>
    <dbReference type="NCBI Taxonomy" id="3880"/>
    <lineage>
        <taxon>Eukaryota</taxon>
        <taxon>Viridiplantae</taxon>
        <taxon>Streptophyta</taxon>
        <taxon>Embryophyta</taxon>
        <taxon>Tracheophyta</taxon>
        <taxon>Spermatophyta</taxon>
        <taxon>Magnoliopsida</taxon>
        <taxon>eudicotyledons</taxon>
        <taxon>Gunneridae</taxon>
        <taxon>Pentapetalae</taxon>
        <taxon>rosids</taxon>
        <taxon>fabids</taxon>
        <taxon>Fabales</taxon>
        <taxon>Fabaceae</taxon>
        <taxon>Papilionoideae</taxon>
        <taxon>50 kb inversion clade</taxon>
        <taxon>NPAAA clade</taxon>
        <taxon>Hologalegina</taxon>
        <taxon>IRL clade</taxon>
        <taxon>Trifolieae</taxon>
        <taxon>Medicago</taxon>
    </lineage>
</organism>
<feature type="transmembrane region" description="Helical" evidence="1">
    <location>
        <begin position="62"/>
        <end position="80"/>
    </location>
</feature>
<sequence length="81" mass="9149">MKLLSLAFTGAVIILQIFLMEFPPSSKINDTVSFQNDCSSFALLISYVIARSIKKRLTRRSIVCYPMGVCISQFLHVLLLH</sequence>
<evidence type="ECO:0000313" key="5">
    <source>
        <dbReference type="Proteomes" id="UP000002051"/>
    </source>
</evidence>
<dbReference type="AlphaFoldDB" id="A0A072TG32"/>
<keyword evidence="1 3" id="KW-0812">Transmembrane</keyword>
<reference evidence="3 5" key="2">
    <citation type="journal article" date="2014" name="BMC Genomics">
        <title>An improved genome release (version Mt4.0) for the model legume Medicago truncatula.</title>
        <authorList>
            <person name="Tang H."/>
            <person name="Krishnakumar V."/>
            <person name="Bidwell S."/>
            <person name="Rosen B."/>
            <person name="Chan A."/>
            <person name="Zhou S."/>
            <person name="Gentzbittel L."/>
            <person name="Childs K.L."/>
            <person name="Yandell M."/>
            <person name="Gundlach H."/>
            <person name="Mayer K.F."/>
            <person name="Schwartz D.C."/>
            <person name="Town C.D."/>
        </authorList>
    </citation>
    <scope>GENOME REANNOTATION</scope>
    <source>
        <strain evidence="3">A17</strain>
        <strain evidence="4 5">cv. Jemalong A17</strain>
    </source>
</reference>
<feature type="chain" id="PRO_5014498653" evidence="2">
    <location>
        <begin position="28"/>
        <end position="81"/>
    </location>
</feature>
<gene>
    <name evidence="3" type="ORF">MTR_0156s0070</name>
</gene>
<protein>
    <submittedName>
        <fullName evidence="3">Transmembrane protein, putative</fullName>
    </submittedName>
</protein>
<reference evidence="4" key="3">
    <citation type="submission" date="2015-06" db="UniProtKB">
        <authorList>
            <consortium name="EnsemblPlants"/>
        </authorList>
    </citation>
    <scope>IDENTIFICATION</scope>
    <source>
        <strain evidence="4">cv. Jemalong A17</strain>
    </source>
</reference>
<keyword evidence="1" id="KW-1133">Transmembrane helix</keyword>
<keyword evidence="5" id="KW-1185">Reference proteome</keyword>
<evidence type="ECO:0000256" key="1">
    <source>
        <dbReference type="SAM" id="Phobius"/>
    </source>
</evidence>
<accession>A0A072TG32</accession>
<feature type="signal peptide" evidence="2">
    <location>
        <begin position="1"/>
        <end position="27"/>
    </location>
</feature>
<proteinExistence type="predicted"/>
<dbReference type="Proteomes" id="UP000002051">
    <property type="component" value="Unassembled WGS sequence"/>
</dbReference>
<dbReference type="EnsemblPlants" id="KEH16519">
    <property type="protein sequence ID" value="KEH16519"/>
    <property type="gene ID" value="MTR_0156s0070"/>
</dbReference>
<evidence type="ECO:0000256" key="2">
    <source>
        <dbReference type="SAM" id="SignalP"/>
    </source>
</evidence>
<evidence type="ECO:0000313" key="3">
    <source>
        <dbReference type="EMBL" id="KEH16519.1"/>
    </source>
</evidence>
<evidence type="ECO:0000313" key="4">
    <source>
        <dbReference type="EnsemblPlants" id="KEH16519"/>
    </source>
</evidence>
<dbReference type="HOGENOM" id="CLU_2577550_0_0_1"/>
<dbReference type="EMBL" id="KL402881">
    <property type="protein sequence ID" value="KEH16519.1"/>
    <property type="molecule type" value="Genomic_DNA"/>
</dbReference>
<keyword evidence="2" id="KW-0732">Signal</keyword>
<keyword evidence="1" id="KW-0472">Membrane</keyword>
<reference evidence="3 5" key="1">
    <citation type="journal article" date="2011" name="Nature">
        <title>The Medicago genome provides insight into the evolution of rhizobial symbioses.</title>
        <authorList>
            <person name="Young N.D."/>
            <person name="Debelle F."/>
            <person name="Oldroyd G.E."/>
            <person name="Geurts R."/>
            <person name="Cannon S.B."/>
            <person name="Udvardi M.K."/>
            <person name="Benedito V.A."/>
            <person name="Mayer K.F."/>
            <person name="Gouzy J."/>
            <person name="Schoof H."/>
            <person name="Van de Peer Y."/>
            <person name="Proost S."/>
            <person name="Cook D.R."/>
            <person name="Meyers B.C."/>
            <person name="Spannagl M."/>
            <person name="Cheung F."/>
            <person name="De Mita S."/>
            <person name="Krishnakumar V."/>
            <person name="Gundlach H."/>
            <person name="Zhou S."/>
            <person name="Mudge J."/>
            <person name="Bharti A.K."/>
            <person name="Murray J.D."/>
            <person name="Naoumkina M.A."/>
            <person name="Rosen B."/>
            <person name="Silverstein K.A."/>
            <person name="Tang H."/>
            <person name="Rombauts S."/>
            <person name="Zhao P.X."/>
            <person name="Zhou P."/>
            <person name="Barbe V."/>
            <person name="Bardou P."/>
            <person name="Bechner M."/>
            <person name="Bellec A."/>
            <person name="Berger A."/>
            <person name="Berges H."/>
            <person name="Bidwell S."/>
            <person name="Bisseling T."/>
            <person name="Choisne N."/>
            <person name="Couloux A."/>
            <person name="Denny R."/>
            <person name="Deshpande S."/>
            <person name="Dai X."/>
            <person name="Doyle J.J."/>
            <person name="Dudez A.M."/>
            <person name="Farmer A.D."/>
            <person name="Fouteau S."/>
            <person name="Franken C."/>
            <person name="Gibelin C."/>
            <person name="Gish J."/>
            <person name="Goldstein S."/>
            <person name="Gonzalez A.J."/>
            <person name="Green P.J."/>
            <person name="Hallab A."/>
            <person name="Hartog M."/>
            <person name="Hua A."/>
            <person name="Humphray S.J."/>
            <person name="Jeong D.H."/>
            <person name="Jing Y."/>
            <person name="Jocker A."/>
            <person name="Kenton S.M."/>
            <person name="Kim D.J."/>
            <person name="Klee K."/>
            <person name="Lai H."/>
            <person name="Lang C."/>
            <person name="Lin S."/>
            <person name="Macmil S.L."/>
            <person name="Magdelenat G."/>
            <person name="Matthews L."/>
            <person name="McCorrison J."/>
            <person name="Monaghan E.L."/>
            <person name="Mun J.H."/>
            <person name="Najar F.Z."/>
            <person name="Nicholson C."/>
            <person name="Noirot C."/>
            <person name="O'Bleness M."/>
            <person name="Paule C.R."/>
            <person name="Poulain J."/>
            <person name="Prion F."/>
            <person name="Qin B."/>
            <person name="Qu C."/>
            <person name="Retzel E.F."/>
            <person name="Riddle C."/>
            <person name="Sallet E."/>
            <person name="Samain S."/>
            <person name="Samson N."/>
            <person name="Sanders I."/>
            <person name="Saurat O."/>
            <person name="Scarpelli C."/>
            <person name="Schiex T."/>
            <person name="Segurens B."/>
            <person name="Severin A.J."/>
            <person name="Sherrier D.J."/>
            <person name="Shi R."/>
            <person name="Sims S."/>
            <person name="Singer S.R."/>
            <person name="Sinharoy S."/>
            <person name="Sterck L."/>
            <person name="Viollet A."/>
            <person name="Wang B.B."/>
            <person name="Wang K."/>
            <person name="Wang M."/>
            <person name="Wang X."/>
            <person name="Warfsmann J."/>
            <person name="Weissenbach J."/>
            <person name="White D.D."/>
            <person name="White J.D."/>
            <person name="Wiley G.B."/>
            <person name="Wincker P."/>
            <person name="Xing Y."/>
            <person name="Yang L."/>
            <person name="Yao Z."/>
            <person name="Ying F."/>
            <person name="Zhai J."/>
            <person name="Zhou L."/>
            <person name="Zuber A."/>
            <person name="Denarie J."/>
            <person name="Dixon R.A."/>
            <person name="May G.D."/>
            <person name="Schwartz D.C."/>
            <person name="Rogers J."/>
            <person name="Quetier F."/>
            <person name="Town C.D."/>
            <person name="Roe B.A."/>
        </authorList>
    </citation>
    <scope>NUCLEOTIDE SEQUENCE [LARGE SCALE GENOMIC DNA]</scope>
    <source>
        <strain evidence="3">A17</strain>
        <strain evidence="4 5">cv. Jemalong A17</strain>
    </source>
</reference>